<dbReference type="AlphaFoldDB" id="A0A6L7HZX3"/>
<accession>A0A6L7HZX3</accession>
<protein>
    <submittedName>
        <fullName evidence="1">Uncharacterized protein</fullName>
    </submittedName>
</protein>
<organism evidence="1 2">
    <name type="scientific">Shewanella insulae</name>
    <dbReference type="NCBI Taxonomy" id="2681496"/>
    <lineage>
        <taxon>Bacteria</taxon>
        <taxon>Pseudomonadati</taxon>
        <taxon>Pseudomonadota</taxon>
        <taxon>Gammaproteobacteria</taxon>
        <taxon>Alteromonadales</taxon>
        <taxon>Shewanellaceae</taxon>
        <taxon>Shewanella</taxon>
    </lineage>
</organism>
<keyword evidence="2" id="KW-1185">Reference proteome</keyword>
<evidence type="ECO:0000313" key="2">
    <source>
        <dbReference type="Proteomes" id="UP000474778"/>
    </source>
</evidence>
<gene>
    <name evidence="1" type="ORF">GNT65_14230</name>
</gene>
<name>A0A6L7HZX3_9GAMM</name>
<dbReference type="Proteomes" id="UP000474778">
    <property type="component" value="Unassembled WGS sequence"/>
</dbReference>
<sequence length="278" mass="32075">MIPETLLIASAWFWAPMPTGQALVCQTSHIHDCLTQLPSEARAQLPSNPEALMTQMGRRGAMVRPLADPEITGLVLMFDERLPKAYSALWNGQVYALPIEQAYEMTLLHELGHLAVSRSRSPYLQADELTPYQHEWLADFYLLWSLAREGQGESLAWQQYHRRNLEVFESVTAISHWSTPMLSQLLERYSWQTLGAFEDFDSLIDVVYPDLVQYDQETLDEFASLLQWLFGAATQAKLPQYMFWRRSEMGRFIRPTVRHMMGELAAEQWLTEQAMQGD</sequence>
<evidence type="ECO:0000313" key="1">
    <source>
        <dbReference type="EMBL" id="MXR69816.1"/>
    </source>
</evidence>
<dbReference type="EMBL" id="WRPA01000012">
    <property type="protein sequence ID" value="MXR69816.1"/>
    <property type="molecule type" value="Genomic_DNA"/>
</dbReference>
<proteinExistence type="predicted"/>
<comment type="caution">
    <text evidence="1">The sequence shown here is derived from an EMBL/GenBank/DDBJ whole genome shotgun (WGS) entry which is preliminary data.</text>
</comment>
<dbReference type="RefSeq" id="WP_160797271.1">
    <property type="nucleotide sequence ID" value="NZ_WRPA01000012.1"/>
</dbReference>
<reference evidence="1 2" key="1">
    <citation type="submission" date="2019-12" db="EMBL/GenBank/DDBJ databases">
        <title>Shewanella insulae sp. nov., isolated from a tidal flat.</title>
        <authorList>
            <person name="Yoon J.-H."/>
        </authorList>
    </citation>
    <scope>NUCLEOTIDE SEQUENCE [LARGE SCALE GENOMIC DNA]</scope>
    <source>
        <strain evidence="1 2">JBTF-M18</strain>
    </source>
</reference>